<dbReference type="Proteomes" id="UP001176961">
    <property type="component" value="Unassembled WGS sequence"/>
</dbReference>
<evidence type="ECO:0000256" key="1">
    <source>
        <dbReference type="ARBA" id="ARBA00004141"/>
    </source>
</evidence>
<sequence length="333" mass="36486">MELVPLKCILLAVMAIVVIFFGLLPIKILKVLKNKKGKVERNASFIISLLSCFAGGVFLGVCFLDLMVDAMESFAEWKEMAEMHSDYPFVPLFFMAGFFIVNILEEIVGKFCGHEHGVEERRQHAATVSISGANNDNLADCESKSSCPSSIEEIDDEDTARKVVKSLTFVLALLFHASLEGFAFGVMPTKVSVTTLFCGIIIHKAVVAFSVGTKLTEAHPRKPWVVFGLILLIALITPVGGAIGISVESSDMDELTKNAVSCILVSLSLGTFIHITFFEILVPESLKGFNRFAQWLVTIVGFGIIAGMTTFGHGHSHEHHHHDHDHGYLNVSH</sequence>
<name>A0AA36M9W7_CYLNA</name>
<evidence type="ECO:0000256" key="3">
    <source>
        <dbReference type="ARBA" id="ARBA00022989"/>
    </source>
</evidence>
<reference evidence="6" key="1">
    <citation type="submission" date="2023-07" db="EMBL/GenBank/DDBJ databases">
        <authorList>
            <consortium name="CYATHOMIX"/>
        </authorList>
    </citation>
    <scope>NUCLEOTIDE SEQUENCE</scope>
    <source>
        <strain evidence="6">N/A</strain>
    </source>
</reference>
<keyword evidence="4 5" id="KW-0472">Membrane</keyword>
<feature type="transmembrane region" description="Helical" evidence="5">
    <location>
        <begin position="45"/>
        <end position="67"/>
    </location>
</feature>
<dbReference type="PANTHER" id="PTHR11040">
    <property type="entry name" value="ZINC/IRON TRANSPORTER"/>
    <property type="match status" value="1"/>
</dbReference>
<dbReference type="PANTHER" id="PTHR11040:SF76">
    <property type="entry name" value="ZINC TRANSPORTER ZIP3"/>
    <property type="match status" value="1"/>
</dbReference>
<protein>
    <submittedName>
        <fullName evidence="6">Uncharacterized protein</fullName>
    </submittedName>
</protein>
<dbReference type="InterPro" id="IPR003689">
    <property type="entry name" value="ZIP"/>
</dbReference>
<keyword evidence="3 5" id="KW-1133">Transmembrane helix</keyword>
<dbReference type="GO" id="GO:0005385">
    <property type="term" value="F:zinc ion transmembrane transporter activity"/>
    <property type="evidence" value="ECO:0007669"/>
    <property type="project" value="TreeGrafter"/>
</dbReference>
<proteinExistence type="predicted"/>
<feature type="transmembrane region" description="Helical" evidence="5">
    <location>
        <begin position="224"/>
        <end position="246"/>
    </location>
</feature>
<comment type="subcellular location">
    <subcellularLocation>
        <location evidence="1">Membrane</location>
        <topology evidence="1">Multi-pass membrane protein</topology>
    </subcellularLocation>
</comment>
<evidence type="ECO:0000313" key="7">
    <source>
        <dbReference type="Proteomes" id="UP001176961"/>
    </source>
</evidence>
<organism evidence="6 7">
    <name type="scientific">Cylicocyclus nassatus</name>
    <name type="common">Nematode worm</name>
    <dbReference type="NCBI Taxonomy" id="53992"/>
    <lineage>
        <taxon>Eukaryota</taxon>
        <taxon>Metazoa</taxon>
        <taxon>Ecdysozoa</taxon>
        <taxon>Nematoda</taxon>
        <taxon>Chromadorea</taxon>
        <taxon>Rhabditida</taxon>
        <taxon>Rhabditina</taxon>
        <taxon>Rhabditomorpha</taxon>
        <taxon>Strongyloidea</taxon>
        <taxon>Strongylidae</taxon>
        <taxon>Cylicocyclus</taxon>
    </lineage>
</organism>
<feature type="transmembrane region" description="Helical" evidence="5">
    <location>
        <begin position="87"/>
        <end position="104"/>
    </location>
</feature>
<keyword evidence="7" id="KW-1185">Reference proteome</keyword>
<feature type="transmembrane region" description="Helical" evidence="5">
    <location>
        <begin position="167"/>
        <end position="187"/>
    </location>
</feature>
<evidence type="ECO:0000256" key="4">
    <source>
        <dbReference type="ARBA" id="ARBA00023136"/>
    </source>
</evidence>
<feature type="transmembrane region" description="Helical" evidence="5">
    <location>
        <begin position="6"/>
        <end position="24"/>
    </location>
</feature>
<gene>
    <name evidence="6" type="ORF">CYNAS_LOCUS16922</name>
</gene>
<dbReference type="EMBL" id="CATQJL010000316">
    <property type="protein sequence ID" value="CAJ0604939.1"/>
    <property type="molecule type" value="Genomic_DNA"/>
</dbReference>
<keyword evidence="2 5" id="KW-0812">Transmembrane</keyword>
<comment type="caution">
    <text evidence="6">The sequence shown here is derived from an EMBL/GenBank/DDBJ whole genome shotgun (WGS) entry which is preliminary data.</text>
</comment>
<dbReference type="Pfam" id="PF02535">
    <property type="entry name" value="Zip"/>
    <property type="match status" value="1"/>
</dbReference>
<accession>A0AA36M9W7</accession>
<dbReference type="AlphaFoldDB" id="A0AA36M9W7"/>
<evidence type="ECO:0000256" key="2">
    <source>
        <dbReference type="ARBA" id="ARBA00022692"/>
    </source>
</evidence>
<evidence type="ECO:0000256" key="5">
    <source>
        <dbReference type="SAM" id="Phobius"/>
    </source>
</evidence>
<feature type="transmembrane region" description="Helical" evidence="5">
    <location>
        <begin position="258"/>
        <end position="280"/>
    </location>
</feature>
<feature type="transmembrane region" description="Helical" evidence="5">
    <location>
        <begin position="292"/>
        <end position="311"/>
    </location>
</feature>
<dbReference type="GO" id="GO:0005886">
    <property type="term" value="C:plasma membrane"/>
    <property type="evidence" value="ECO:0007669"/>
    <property type="project" value="TreeGrafter"/>
</dbReference>
<feature type="transmembrane region" description="Helical" evidence="5">
    <location>
        <begin position="193"/>
        <end position="212"/>
    </location>
</feature>
<evidence type="ECO:0000313" key="6">
    <source>
        <dbReference type="EMBL" id="CAJ0604939.1"/>
    </source>
</evidence>